<evidence type="ECO:0000256" key="4">
    <source>
        <dbReference type="ARBA" id="ARBA00022723"/>
    </source>
</evidence>
<keyword evidence="3" id="KW-0349">Heme</keyword>
<sequence length="278" mass="31485">MTDVYLEKMDSQLGLDDVNLGRIPLYSGPPELSRGQPVAKLRGTQMTPENHEYRDPGPDDLRSPCPFVNAMANHGYIHRDGKQITWWAITKAIVEVYHFSYPLAGLLAASGVWTSLTQAWNPFYFDLEQIRTHKPYLVEHDASLTRANYPGDNWHPDPSIINELIAQASSPEGVSYQDFARHRIAQEAKLSYKLSLPRHILATGEIGLIIPSLGRGDPLPDALHRKISIPWIKSFFHDARLPSDWTRPKDELTLKQVNDIATEVRKQMAQDREAGKDK</sequence>
<dbReference type="GO" id="GO:0004601">
    <property type="term" value="F:peroxidase activity"/>
    <property type="evidence" value="ECO:0007669"/>
    <property type="project" value="UniProtKB-KW"/>
</dbReference>
<evidence type="ECO:0000313" key="9">
    <source>
        <dbReference type="EMBL" id="KAF9518461.1"/>
    </source>
</evidence>
<organism evidence="9 10">
    <name type="scientific">Hydnum rufescens UP504</name>
    <dbReference type="NCBI Taxonomy" id="1448309"/>
    <lineage>
        <taxon>Eukaryota</taxon>
        <taxon>Fungi</taxon>
        <taxon>Dikarya</taxon>
        <taxon>Basidiomycota</taxon>
        <taxon>Agaricomycotina</taxon>
        <taxon>Agaricomycetes</taxon>
        <taxon>Cantharellales</taxon>
        <taxon>Hydnaceae</taxon>
        <taxon>Hydnum</taxon>
    </lineage>
</organism>
<name>A0A9P6B8Z4_9AGAM</name>
<keyword evidence="2" id="KW-0575">Peroxidase</keyword>
<dbReference type="OrthoDB" id="407298at2759"/>
<feature type="domain" description="Heme haloperoxidase family profile" evidence="8">
    <location>
        <begin position="49"/>
        <end position="259"/>
    </location>
</feature>
<evidence type="ECO:0000256" key="5">
    <source>
        <dbReference type="ARBA" id="ARBA00023002"/>
    </source>
</evidence>
<evidence type="ECO:0000313" key="10">
    <source>
        <dbReference type="Proteomes" id="UP000886523"/>
    </source>
</evidence>
<proteinExistence type="inferred from homology"/>
<dbReference type="PANTHER" id="PTHR33577:SF9">
    <property type="entry name" value="PEROXIDASE STCC"/>
    <property type="match status" value="1"/>
</dbReference>
<dbReference type="InterPro" id="IPR000028">
    <property type="entry name" value="Chloroperoxidase"/>
</dbReference>
<dbReference type="GO" id="GO:0046872">
    <property type="term" value="F:metal ion binding"/>
    <property type="evidence" value="ECO:0007669"/>
    <property type="project" value="UniProtKB-KW"/>
</dbReference>
<dbReference type="Pfam" id="PF01328">
    <property type="entry name" value="Peroxidase_2"/>
    <property type="match status" value="1"/>
</dbReference>
<dbReference type="Proteomes" id="UP000886523">
    <property type="component" value="Unassembled WGS sequence"/>
</dbReference>
<dbReference type="SUPFAM" id="SSF47571">
    <property type="entry name" value="Cloroperoxidase"/>
    <property type="match status" value="1"/>
</dbReference>
<keyword evidence="4" id="KW-0479">Metal-binding</keyword>
<keyword evidence="5" id="KW-0560">Oxidoreductase</keyword>
<keyword evidence="6" id="KW-0408">Iron</keyword>
<evidence type="ECO:0000256" key="2">
    <source>
        <dbReference type="ARBA" id="ARBA00022559"/>
    </source>
</evidence>
<accession>A0A9P6B8Z4</accession>
<evidence type="ECO:0000256" key="6">
    <source>
        <dbReference type="ARBA" id="ARBA00023004"/>
    </source>
</evidence>
<protein>
    <recommendedName>
        <fullName evidence="8">Heme haloperoxidase family profile domain-containing protein</fullName>
    </recommendedName>
</protein>
<gene>
    <name evidence="9" type="ORF">BS47DRAFT_1379902</name>
</gene>
<evidence type="ECO:0000256" key="1">
    <source>
        <dbReference type="ARBA" id="ARBA00001970"/>
    </source>
</evidence>
<evidence type="ECO:0000256" key="3">
    <source>
        <dbReference type="ARBA" id="ARBA00022617"/>
    </source>
</evidence>
<dbReference type="PANTHER" id="PTHR33577">
    <property type="entry name" value="STERIGMATOCYSTIN BIOSYNTHESIS PEROXIDASE STCC-RELATED"/>
    <property type="match status" value="1"/>
</dbReference>
<dbReference type="InterPro" id="IPR036851">
    <property type="entry name" value="Chloroperoxidase-like_sf"/>
</dbReference>
<reference evidence="9" key="1">
    <citation type="journal article" date="2020" name="Nat. Commun.">
        <title>Large-scale genome sequencing of mycorrhizal fungi provides insights into the early evolution of symbiotic traits.</title>
        <authorList>
            <person name="Miyauchi S."/>
            <person name="Kiss E."/>
            <person name="Kuo A."/>
            <person name="Drula E."/>
            <person name="Kohler A."/>
            <person name="Sanchez-Garcia M."/>
            <person name="Morin E."/>
            <person name="Andreopoulos B."/>
            <person name="Barry K.W."/>
            <person name="Bonito G."/>
            <person name="Buee M."/>
            <person name="Carver A."/>
            <person name="Chen C."/>
            <person name="Cichocki N."/>
            <person name="Clum A."/>
            <person name="Culley D."/>
            <person name="Crous P.W."/>
            <person name="Fauchery L."/>
            <person name="Girlanda M."/>
            <person name="Hayes R.D."/>
            <person name="Keri Z."/>
            <person name="LaButti K."/>
            <person name="Lipzen A."/>
            <person name="Lombard V."/>
            <person name="Magnuson J."/>
            <person name="Maillard F."/>
            <person name="Murat C."/>
            <person name="Nolan M."/>
            <person name="Ohm R.A."/>
            <person name="Pangilinan J."/>
            <person name="Pereira M.F."/>
            <person name="Perotto S."/>
            <person name="Peter M."/>
            <person name="Pfister S."/>
            <person name="Riley R."/>
            <person name="Sitrit Y."/>
            <person name="Stielow J.B."/>
            <person name="Szollosi G."/>
            <person name="Zifcakova L."/>
            <person name="Stursova M."/>
            <person name="Spatafora J.W."/>
            <person name="Tedersoo L."/>
            <person name="Vaario L.M."/>
            <person name="Yamada A."/>
            <person name="Yan M."/>
            <person name="Wang P."/>
            <person name="Xu J."/>
            <person name="Bruns T."/>
            <person name="Baldrian P."/>
            <person name="Vilgalys R."/>
            <person name="Dunand C."/>
            <person name="Henrissat B."/>
            <person name="Grigoriev I.V."/>
            <person name="Hibbett D."/>
            <person name="Nagy L.G."/>
            <person name="Martin F.M."/>
        </authorList>
    </citation>
    <scope>NUCLEOTIDE SEQUENCE</scope>
    <source>
        <strain evidence="9">UP504</strain>
    </source>
</reference>
<comment type="cofactor">
    <cofactor evidence="1">
        <name>heme b</name>
        <dbReference type="ChEBI" id="CHEBI:60344"/>
    </cofactor>
</comment>
<keyword evidence="10" id="KW-1185">Reference proteome</keyword>
<dbReference type="AlphaFoldDB" id="A0A9P6B8Z4"/>
<dbReference type="Gene3D" id="1.10.489.10">
    <property type="entry name" value="Chloroperoxidase-like"/>
    <property type="match status" value="1"/>
</dbReference>
<dbReference type="PROSITE" id="PS51405">
    <property type="entry name" value="HEME_HALOPEROXIDASE"/>
    <property type="match status" value="1"/>
</dbReference>
<evidence type="ECO:0000259" key="8">
    <source>
        <dbReference type="PROSITE" id="PS51405"/>
    </source>
</evidence>
<comment type="caution">
    <text evidence="9">The sequence shown here is derived from an EMBL/GenBank/DDBJ whole genome shotgun (WGS) entry which is preliminary data.</text>
</comment>
<comment type="similarity">
    <text evidence="7">Belongs to the chloroperoxidase family.</text>
</comment>
<evidence type="ECO:0000256" key="7">
    <source>
        <dbReference type="ARBA" id="ARBA00025795"/>
    </source>
</evidence>
<dbReference type="EMBL" id="MU128925">
    <property type="protein sequence ID" value="KAF9518461.1"/>
    <property type="molecule type" value="Genomic_DNA"/>
</dbReference>